<dbReference type="AlphaFoldDB" id="A0AAW1VRE6"/>
<evidence type="ECO:0000256" key="1">
    <source>
        <dbReference type="SAM" id="MobiDB-lite"/>
    </source>
</evidence>
<dbReference type="EMBL" id="JBEDUW010000071">
    <property type="protein sequence ID" value="KAK9906248.1"/>
    <property type="molecule type" value="Genomic_DNA"/>
</dbReference>
<keyword evidence="3" id="KW-1185">Reference proteome</keyword>
<dbReference type="Proteomes" id="UP001457282">
    <property type="component" value="Unassembled WGS sequence"/>
</dbReference>
<feature type="region of interest" description="Disordered" evidence="1">
    <location>
        <begin position="33"/>
        <end position="89"/>
    </location>
</feature>
<evidence type="ECO:0000313" key="3">
    <source>
        <dbReference type="Proteomes" id="UP001457282"/>
    </source>
</evidence>
<proteinExistence type="predicted"/>
<dbReference type="PANTHER" id="PTHR37697:SF2">
    <property type="entry name" value="AP2-LIKE ETHYLENE-RESPONSIVE TRANSCRIPTION FACTOR SNZ"/>
    <property type="match status" value="1"/>
</dbReference>
<gene>
    <name evidence="2" type="ORF">M0R45_002683</name>
</gene>
<reference evidence="2 3" key="1">
    <citation type="journal article" date="2023" name="G3 (Bethesda)">
        <title>A chromosome-length genome assembly and annotation of blackberry (Rubus argutus, cv. 'Hillquist').</title>
        <authorList>
            <person name="Bruna T."/>
            <person name="Aryal R."/>
            <person name="Dudchenko O."/>
            <person name="Sargent D.J."/>
            <person name="Mead D."/>
            <person name="Buti M."/>
            <person name="Cavallini A."/>
            <person name="Hytonen T."/>
            <person name="Andres J."/>
            <person name="Pham M."/>
            <person name="Weisz D."/>
            <person name="Mascagni F."/>
            <person name="Usai G."/>
            <person name="Natali L."/>
            <person name="Bassil N."/>
            <person name="Fernandez G.E."/>
            <person name="Lomsadze A."/>
            <person name="Armour M."/>
            <person name="Olukolu B."/>
            <person name="Poorten T."/>
            <person name="Britton C."/>
            <person name="Davik J."/>
            <person name="Ashrafi H."/>
            <person name="Aiden E.L."/>
            <person name="Borodovsky M."/>
            <person name="Worthington M."/>
        </authorList>
    </citation>
    <scope>NUCLEOTIDE SEQUENCE [LARGE SCALE GENOMIC DNA]</scope>
    <source>
        <strain evidence="2">PI 553951</strain>
    </source>
</reference>
<feature type="compositionally biased region" description="Pro residues" evidence="1">
    <location>
        <begin position="68"/>
        <end position="86"/>
    </location>
</feature>
<dbReference type="PANTHER" id="PTHR37697">
    <property type="entry name" value="AP2-LIKE ETHYLENE-RESPONSIVE TRANSCRIPTION FACTOR SNZ"/>
    <property type="match status" value="1"/>
</dbReference>
<protein>
    <submittedName>
        <fullName evidence="2">Uncharacterized protein</fullName>
    </submittedName>
</protein>
<name>A0AAW1VRE6_RUBAR</name>
<sequence length="153" mass="16670">MDSMEEAEPPPPPPLAAPLSNLILSLEQAPSWQTTPFHLRPNSPPPHLLLSPPSPPPTLRLPLHEPDPQPQPPSPPRIPSPPPPATIPWNSVAMTALGRKNSKGSIERVEEQMRGCFIKNKRGRKRQLSPSAAAVAEQRRLNSDGFCGERGGF</sequence>
<accession>A0AAW1VRE6</accession>
<evidence type="ECO:0000313" key="2">
    <source>
        <dbReference type="EMBL" id="KAK9906248.1"/>
    </source>
</evidence>
<comment type="caution">
    <text evidence="2">The sequence shown here is derived from an EMBL/GenBank/DDBJ whole genome shotgun (WGS) entry which is preliminary data.</text>
</comment>
<organism evidence="2 3">
    <name type="scientific">Rubus argutus</name>
    <name type="common">Southern blackberry</name>
    <dbReference type="NCBI Taxonomy" id="59490"/>
    <lineage>
        <taxon>Eukaryota</taxon>
        <taxon>Viridiplantae</taxon>
        <taxon>Streptophyta</taxon>
        <taxon>Embryophyta</taxon>
        <taxon>Tracheophyta</taxon>
        <taxon>Spermatophyta</taxon>
        <taxon>Magnoliopsida</taxon>
        <taxon>eudicotyledons</taxon>
        <taxon>Gunneridae</taxon>
        <taxon>Pentapetalae</taxon>
        <taxon>rosids</taxon>
        <taxon>fabids</taxon>
        <taxon>Rosales</taxon>
        <taxon>Rosaceae</taxon>
        <taxon>Rosoideae</taxon>
        <taxon>Rosoideae incertae sedis</taxon>
        <taxon>Rubus</taxon>
    </lineage>
</organism>
<feature type="compositionally biased region" description="Pro residues" evidence="1">
    <location>
        <begin position="42"/>
        <end position="59"/>
    </location>
</feature>